<dbReference type="InterPro" id="IPR057285">
    <property type="entry name" value="Pre-PUA_NSUN2"/>
</dbReference>
<feature type="repeat" description="RCC1" evidence="13">
    <location>
        <begin position="960"/>
        <end position="1009"/>
    </location>
</feature>
<feature type="repeat" description="RCC1" evidence="13">
    <location>
        <begin position="811"/>
        <end position="855"/>
    </location>
</feature>
<dbReference type="Gene3D" id="3.30.2410.10">
    <property type="entry name" value="Hect, E3 ligase catalytic domain"/>
    <property type="match status" value="1"/>
</dbReference>
<feature type="active site" description="Glycyl thioester intermediate" evidence="12">
    <location>
        <position position="1522"/>
    </location>
</feature>
<feature type="repeat" description="RCC1" evidence="13">
    <location>
        <begin position="856"/>
        <end position="907"/>
    </location>
</feature>
<proteinExistence type="inferred from homology"/>
<evidence type="ECO:0000256" key="4">
    <source>
        <dbReference type="ARBA" id="ARBA00022603"/>
    </source>
</evidence>
<dbReference type="Gene3D" id="3.30.2160.10">
    <property type="entry name" value="Hect, E3 ligase catalytic domain"/>
    <property type="match status" value="1"/>
</dbReference>
<evidence type="ECO:0000313" key="18">
    <source>
        <dbReference type="Proteomes" id="UP000035642"/>
    </source>
</evidence>
<dbReference type="WBParaSite" id="ACAC_0000008301-mRNA-1">
    <property type="protein sequence ID" value="ACAC_0000008301-mRNA-1"/>
    <property type="gene ID" value="ACAC_0000008301"/>
</dbReference>
<dbReference type="Pfam" id="PF01189">
    <property type="entry name" value="Methyltr_RsmB-F"/>
    <property type="match status" value="1"/>
</dbReference>
<evidence type="ECO:0000256" key="15">
    <source>
        <dbReference type="SAM" id="MobiDB-lite"/>
    </source>
</evidence>
<dbReference type="InterPro" id="IPR000408">
    <property type="entry name" value="Reg_chr_condens"/>
</dbReference>
<dbReference type="SUPFAM" id="SSF50985">
    <property type="entry name" value="RCC1/BLIP-II"/>
    <property type="match status" value="2"/>
</dbReference>
<feature type="domain" description="HECT" evidence="16">
    <location>
        <begin position="1260"/>
        <end position="1554"/>
    </location>
</feature>
<feature type="domain" description="SAM-dependent MTase RsmB/NOP-type" evidence="17">
    <location>
        <begin position="43"/>
        <end position="398"/>
    </location>
</feature>
<dbReference type="SUPFAM" id="SSF53335">
    <property type="entry name" value="S-adenosyl-L-methionine-dependent methyltransferases"/>
    <property type="match status" value="1"/>
</dbReference>
<dbReference type="InterPro" id="IPR057286">
    <property type="entry name" value="PUA_NSUN2"/>
</dbReference>
<sequence>MGSKFQKKRKRLAIKSKRRQQNGVLKSDNWTDQLFPEQEWDAFCNALRTDLPVSFRIQGCHKDRDRLIHEMETKFFIPLSQSECSDVYEPKPLPWYQGAYQTRMTRTEVRSHPILAHFHNFLVTEAGLGHISRQEAVSMIPPLLLNPKADHIVLDMCAAPGSKTAQLVEMMHENTNSPNGMLVANDIDKKRCYMLIHQTLKRFHTANCVVICEDAARMPTLKGKDDVHLKFDRILCDVICSGDGTLRKNPEIWLKWTPQDGLGLHRMQLSIARRGAELLKVGGHMVYSTCSMNPIEDEAVVAQLIRESKGALRLCDTHPLLPKLVGLRGVSVWKVFDRDMNFYEKPSDVPEPLRKMICESCFAPSEVEKASLHLEYCMRIVPHHQDTGGFFVALIEKTADNSFISAVTVSGPAFRKHRMFKDEPFTFLKKDDERWLDIKNHYGIREDFEYENLFSRRLAENDVNCRQLFYANNAVKDFVACAFFFLVGYLTGNVFGISGFQHRNMTTVSIQNAGMKMFSRNEHKAEKTRFRLSQEGIKHLLPFLEKQLVEIDKDDMLKILKTDETMIPLESLRCKDAIREQNAGSLVLYSDRSNPVCTWVGLHTVSPYLCKEERIHMLRMMGVDCSEIEQMMRSKRKHKAAAERLDALQDTEAKKIVIQEVGAPINTNGTTVTSISCGEKHTLILDEDGKMWSVGGNENGQLGRGGRGPGSFTIYPVCFSGGVQIIQVAAGRSHSLAVAEDGRLFAWGSNEYGQLAMPREIPWQETPKRVGQLAEVVQVACGPLHCIALLEEHVFHLFRCYMKLIGILAGGGVAVWGEQADGAILHTPQIVTQLIGIPIVRVAAGGRHCVVVSAGGGIYSWGHNEYGQLGTGDTSPRSTPFFLEGMGSMHIIEAYCGDSHTLLLSEEGRLFAFGSDAQGQIGGGKQLDKHTNPSAIVELMGSTVTRVACGRNHSLVVIGGRLYPFGQNANGQLGNGLAVNQTVPRQTEELDHVVAVFAGFDQSFIIRAVGAPCEQRFLNERNNFGVNLDDVMETFGALEESSDARQYGELIIECCHMSVFRDDFNPVIVTSIEPLHVYLILVWVHVFVTNVTRDVVTRLHQPFAESITRLRPALRNSLVLVSRKKEKVLEKWWINLPVRHFNRFTKAMLSAVRCLVRDKVDPSKCRKFLDILASLCAINKVVEDKGSQVTCWSNYPFLMNAAAKGELLYVEAIISMQTSINGARLNLFGFNLFIEQPFFELTVRRQHIVQDTINGLLNSDRRYLQRPLKVQFMGEDAEDAGGVQKEFFMILFQKLLQSEYGMFIEDPDSHLVWFSGYDVQEVHYYKMVGILCGLAVYNSVLVAFPFPLAVYKDVFCLNFTISYAAFGSTETMELKPDGANISVTQSNKSNYVERYVHHRLCIGRSGEVERQAAAFRDGFKMVLNSRIIAFFQPRELMELVVGNENYDWSELRKIVHYKGEYHANHPAILAFWEAFFELGVDERKQFLQFLMGSTRLPVGGMSALKMYVQPTAPEVLPVAHTCFNLLDLPNISDSKEMLRRLRISIQHTQGFTLA</sequence>
<evidence type="ECO:0000313" key="19">
    <source>
        <dbReference type="WBParaSite" id="ACAC_0000008301-mRNA-1"/>
    </source>
</evidence>
<dbReference type="InterPro" id="IPR000569">
    <property type="entry name" value="HECT_dom"/>
</dbReference>
<dbReference type="GO" id="GO:0016428">
    <property type="term" value="F:tRNA (cytidine-5-)-methyltransferase activity"/>
    <property type="evidence" value="ECO:0007669"/>
    <property type="project" value="InterPro"/>
</dbReference>
<dbReference type="Pfam" id="PF00632">
    <property type="entry name" value="HECT"/>
    <property type="match status" value="2"/>
</dbReference>
<feature type="repeat" description="RCC1" evidence="13">
    <location>
        <begin position="742"/>
        <end position="792"/>
    </location>
</feature>
<feature type="binding site" evidence="14">
    <location>
        <begin position="157"/>
        <end position="163"/>
    </location>
    <ligand>
        <name>S-adenosyl-L-methionine</name>
        <dbReference type="ChEBI" id="CHEBI:59789"/>
    </ligand>
</feature>
<keyword evidence="6 14" id="KW-0949">S-adenosyl-L-methionine</keyword>
<dbReference type="PANTHER" id="PTHR22808">
    <property type="entry name" value="NCL1 YEAST -RELATED NOL1/NOP2/FMU SUN DOMAIN-CONTAINING"/>
    <property type="match status" value="1"/>
</dbReference>
<dbReference type="Proteomes" id="UP000035642">
    <property type="component" value="Unassembled WGS sequence"/>
</dbReference>
<organism evidence="18 19">
    <name type="scientific">Angiostrongylus cantonensis</name>
    <name type="common">Rat lungworm</name>
    <dbReference type="NCBI Taxonomy" id="6313"/>
    <lineage>
        <taxon>Eukaryota</taxon>
        <taxon>Metazoa</taxon>
        <taxon>Ecdysozoa</taxon>
        <taxon>Nematoda</taxon>
        <taxon>Chromadorea</taxon>
        <taxon>Rhabditida</taxon>
        <taxon>Rhabditina</taxon>
        <taxon>Rhabditomorpha</taxon>
        <taxon>Strongyloidea</taxon>
        <taxon>Metastrongylidae</taxon>
        <taxon>Angiostrongylus</taxon>
    </lineage>
</organism>
<dbReference type="InterPro" id="IPR001678">
    <property type="entry name" value="MeTrfase_RsmB-F_NOP2_dom"/>
</dbReference>
<evidence type="ECO:0000256" key="5">
    <source>
        <dbReference type="ARBA" id="ARBA00022679"/>
    </source>
</evidence>
<comment type="subcellular location">
    <subcellularLocation>
        <location evidence="1">Nucleus</location>
    </subcellularLocation>
</comment>
<evidence type="ECO:0000256" key="10">
    <source>
        <dbReference type="ARBA" id="ARBA00022884"/>
    </source>
</evidence>
<dbReference type="PANTHER" id="PTHR22808:SF1">
    <property type="entry name" value="RNA CYTOSINE-C(5)-METHYLTRANSFERASE NSUN2-RELATED"/>
    <property type="match status" value="1"/>
</dbReference>
<dbReference type="GO" id="GO:0030488">
    <property type="term" value="P:tRNA methylation"/>
    <property type="evidence" value="ECO:0007669"/>
    <property type="project" value="UniProtKB-ARBA"/>
</dbReference>
<dbReference type="Pfam" id="PF25378">
    <property type="entry name" value="PUA_NSUN2"/>
    <property type="match status" value="1"/>
</dbReference>
<name>A0A158P5R9_ANGCA</name>
<dbReference type="GO" id="GO:0005737">
    <property type="term" value="C:cytoplasm"/>
    <property type="evidence" value="ECO:0007669"/>
    <property type="project" value="TreeGrafter"/>
</dbReference>
<dbReference type="InterPro" id="IPR009091">
    <property type="entry name" value="RCC1/BLIP-II"/>
</dbReference>
<reference evidence="19" key="2">
    <citation type="submission" date="2016-04" db="UniProtKB">
        <authorList>
            <consortium name="WormBaseParasite"/>
        </authorList>
    </citation>
    <scope>IDENTIFICATION</scope>
</reference>
<dbReference type="Gene3D" id="2.130.10.30">
    <property type="entry name" value="Regulator of chromosome condensation 1/beta-lactamase-inhibitor protein II"/>
    <property type="match status" value="2"/>
</dbReference>
<evidence type="ECO:0000256" key="9">
    <source>
        <dbReference type="ARBA" id="ARBA00022786"/>
    </source>
</evidence>
<dbReference type="STRING" id="6313.A0A158P5R9"/>
<dbReference type="PROSITE" id="PS50237">
    <property type="entry name" value="HECT"/>
    <property type="match status" value="1"/>
</dbReference>
<protein>
    <recommendedName>
        <fullName evidence="2">tRNA (cytosine(34)-C(5))-methyltransferase</fullName>
        <ecNumber evidence="2">2.1.1.203</ecNumber>
    </recommendedName>
</protein>
<dbReference type="Gene3D" id="3.40.50.150">
    <property type="entry name" value="Vaccinia Virus protein VP39"/>
    <property type="match status" value="1"/>
</dbReference>
<reference evidence="18" key="1">
    <citation type="submission" date="2012-09" db="EMBL/GenBank/DDBJ databases">
        <authorList>
            <person name="Martin A.A."/>
        </authorList>
    </citation>
    <scope>NUCLEOTIDE SEQUENCE</scope>
</reference>
<dbReference type="GO" id="GO:0004842">
    <property type="term" value="F:ubiquitin-protein transferase activity"/>
    <property type="evidence" value="ECO:0007669"/>
    <property type="project" value="InterPro"/>
</dbReference>
<evidence type="ECO:0000256" key="7">
    <source>
        <dbReference type="ARBA" id="ARBA00022694"/>
    </source>
</evidence>
<feature type="repeat" description="RCC1" evidence="13">
    <location>
        <begin position="908"/>
        <end position="960"/>
    </location>
</feature>
<dbReference type="PROSITE" id="PS00626">
    <property type="entry name" value="RCC1_2"/>
    <property type="match status" value="2"/>
</dbReference>
<evidence type="ECO:0000259" key="16">
    <source>
        <dbReference type="PROSITE" id="PS50237"/>
    </source>
</evidence>
<evidence type="ECO:0000256" key="6">
    <source>
        <dbReference type="ARBA" id="ARBA00022691"/>
    </source>
</evidence>
<evidence type="ECO:0000256" key="3">
    <source>
        <dbReference type="ARBA" id="ARBA00022555"/>
    </source>
</evidence>
<evidence type="ECO:0000256" key="8">
    <source>
        <dbReference type="ARBA" id="ARBA00022737"/>
    </source>
</evidence>
<evidence type="ECO:0000259" key="17">
    <source>
        <dbReference type="PROSITE" id="PS51686"/>
    </source>
</evidence>
<dbReference type="Gene3D" id="3.90.1750.10">
    <property type="entry name" value="Hect, E3 ligase catalytic domains"/>
    <property type="match status" value="2"/>
</dbReference>
<dbReference type="GO" id="GO:0005634">
    <property type="term" value="C:nucleus"/>
    <property type="evidence" value="ECO:0007669"/>
    <property type="project" value="UniProtKB-SubCell"/>
</dbReference>
<feature type="binding site" evidence="14">
    <location>
        <position position="186"/>
    </location>
    <ligand>
        <name>S-adenosyl-L-methionine</name>
        <dbReference type="ChEBI" id="CHEBI:59789"/>
    </ligand>
</feature>
<dbReference type="Pfam" id="PF25390">
    <property type="entry name" value="WD40_RLD"/>
    <property type="match status" value="1"/>
</dbReference>
<evidence type="ECO:0000256" key="14">
    <source>
        <dbReference type="PROSITE-ProRule" id="PRU01023"/>
    </source>
</evidence>
<dbReference type="SMART" id="SM00119">
    <property type="entry name" value="HECTc"/>
    <property type="match status" value="1"/>
</dbReference>
<dbReference type="EC" id="2.1.1.203" evidence="2"/>
<dbReference type="InterPro" id="IPR058923">
    <property type="entry name" value="RCC1-like_dom"/>
</dbReference>
<feature type="binding site" evidence="14">
    <location>
        <position position="237"/>
    </location>
    <ligand>
        <name>S-adenosyl-L-methionine</name>
        <dbReference type="ChEBI" id="CHEBI:59789"/>
    </ligand>
</feature>
<dbReference type="FunFam" id="3.30.2410.10:FF:000003">
    <property type="entry name" value="probable E3 ubiquitin-protein ligase HERC4 isoform X1"/>
    <property type="match status" value="1"/>
</dbReference>
<dbReference type="InterPro" id="IPR035983">
    <property type="entry name" value="Hect_E3_ubiquitin_ligase"/>
</dbReference>
<keyword evidence="3" id="KW-0820">tRNA-binding</keyword>
<dbReference type="InterPro" id="IPR023267">
    <property type="entry name" value="RCMT"/>
</dbReference>
<dbReference type="PRINTS" id="PR02011">
    <property type="entry name" value="RCMTNCL1"/>
</dbReference>
<dbReference type="InterPro" id="IPR023270">
    <property type="entry name" value="RCMT_NCL1"/>
</dbReference>
<dbReference type="PRINTS" id="PR02008">
    <property type="entry name" value="RCMTFAMILY"/>
</dbReference>
<dbReference type="InterPro" id="IPR029063">
    <property type="entry name" value="SAM-dependent_MTases_sf"/>
</dbReference>
<accession>A0A158P5R9</accession>
<evidence type="ECO:0000256" key="13">
    <source>
        <dbReference type="PROSITE-ProRule" id="PRU00235"/>
    </source>
</evidence>
<keyword evidence="5 14" id="KW-0808">Transferase</keyword>
<dbReference type="GO" id="GO:0000049">
    <property type="term" value="F:tRNA binding"/>
    <property type="evidence" value="ECO:0007669"/>
    <property type="project" value="UniProtKB-KW"/>
</dbReference>
<keyword evidence="9 12" id="KW-0833">Ubl conjugation pathway</keyword>
<keyword evidence="18" id="KW-1185">Reference proteome</keyword>
<keyword evidence="7" id="KW-0819">tRNA processing</keyword>
<feature type="region of interest" description="Disordered" evidence="15">
    <location>
        <begin position="1"/>
        <end position="20"/>
    </location>
</feature>
<feature type="repeat" description="RCC1" evidence="13">
    <location>
        <begin position="689"/>
        <end position="741"/>
    </location>
</feature>
<dbReference type="Pfam" id="PF25376">
    <property type="entry name" value="Pre-PUA_NSUN2"/>
    <property type="match status" value="2"/>
</dbReference>
<evidence type="ECO:0000256" key="12">
    <source>
        <dbReference type="PROSITE-ProRule" id="PRU00104"/>
    </source>
</evidence>
<dbReference type="CDD" id="cd00078">
    <property type="entry name" value="HECTc"/>
    <property type="match status" value="1"/>
</dbReference>
<feature type="active site" description="Nucleophile" evidence="14">
    <location>
        <position position="290"/>
    </location>
</feature>
<evidence type="ECO:0000256" key="1">
    <source>
        <dbReference type="ARBA" id="ARBA00004123"/>
    </source>
</evidence>
<keyword evidence="8" id="KW-0677">Repeat</keyword>
<comment type="similarity">
    <text evidence="14">Belongs to the class I-like SAM-binding methyltransferase superfamily. RsmB/NOP family.</text>
</comment>
<evidence type="ECO:0000256" key="2">
    <source>
        <dbReference type="ARBA" id="ARBA00012629"/>
    </source>
</evidence>
<dbReference type="SUPFAM" id="SSF56204">
    <property type="entry name" value="Hect, E3 ligase catalytic domain"/>
    <property type="match status" value="1"/>
</dbReference>
<keyword evidence="10 14" id="KW-0694">RNA-binding</keyword>
<evidence type="ECO:0000256" key="11">
    <source>
        <dbReference type="ARBA" id="ARBA00023242"/>
    </source>
</evidence>
<dbReference type="InterPro" id="IPR049560">
    <property type="entry name" value="MeTrfase_RsmB-F_NOP2_cat"/>
</dbReference>
<dbReference type="PROSITE" id="PS50012">
    <property type="entry name" value="RCC1_3"/>
    <property type="match status" value="6"/>
</dbReference>
<dbReference type="PROSITE" id="PS51686">
    <property type="entry name" value="SAM_MT_RSMB_NOP"/>
    <property type="match status" value="1"/>
</dbReference>
<keyword evidence="4 14" id="KW-0489">Methyltransferase</keyword>
<keyword evidence="11" id="KW-0539">Nucleus</keyword>
<feature type="binding site" evidence="14">
    <location>
        <position position="214"/>
    </location>
    <ligand>
        <name>S-adenosyl-L-methionine</name>
        <dbReference type="ChEBI" id="CHEBI:59789"/>
    </ligand>
</feature>